<dbReference type="AlphaFoldDB" id="A0A7H0VCV5"/>
<dbReference type="RefSeq" id="WP_210758085.1">
    <property type="nucleotide sequence ID" value="NZ_CP060139.1"/>
</dbReference>
<sequence>MRAFLIAFFLPLLLLAQERENRNLPIFESIPYFSISDSIDGWSYSRDGQWLSKENTIPVIGISRNKAFYEDNENALGIDNIKELKAYKIKYGTDTLICLVKVFQDGAYRYPNRRKGWKEYTSAYFWIVYYRDLRNALNYFNAQDSNEAYVLRIRSLEGRSLTNVNEEDILEEIKQTTIVKPEFDRNLVLTVQKGDDPLLLRFHLCSLHVVFNDVEGVPKNFTKQGRSLYGSVVLFDFLYFETDKAEFMKILDLDANFEKLLENKESPVFLKDQESASSVSDSLDGI</sequence>
<name>A0A7H0VCV5_9FLAO</name>
<organism evidence="1 2">
    <name type="scientific">Croceimicrobium hydrocarbonivorans</name>
    <dbReference type="NCBI Taxonomy" id="2761580"/>
    <lineage>
        <taxon>Bacteria</taxon>
        <taxon>Pseudomonadati</taxon>
        <taxon>Bacteroidota</taxon>
        <taxon>Flavobacteriia</taxon>
        <taxon>Flavobacteriales</taxon>
        <taxon>Owenweeksiaceae</taxon>
        <taxon>Croceimicrobium</taxon>
    </lineage>
</organism>
<proteinExistence type="predicted"/>
<evidence type="ECO:0000313" key="2">
    <source>
        <dbReference type="Proteomes" id="UP000516305"/>
    </source>
</evidence>
<evidence type="ECO:0000313" key="1">
    <source>
        <dbReference type="EMBL" id="QNR23553.1"/>
    </source>
</evidence>
<dbReference type="EMBL" id="CP060139">
    <property type="protein sequence ID" value="QNR23553.1"/>
    <property type="molecule type" value="Genomic_DNA"/>
</dbReference>
<dbReference type="KEGG" id="chyd:H4K34_14370"/>
<keyword evidence="2" id="KW-1185">Reference proteome</keyword>
<protein>
    <submittedName>
        <fullName evidence="1">Uncharacterized protein</fullName>
    </submittedName>
</protein>
<accession>A0A7H0VCV5</accession>
<reference evidence="1 2" key="1">
    <citation type="submission" date="2020-08" db="EMBL/GenBank/DDBJ databases">
        <title>Croceimicrobium hydrocarbonivorans gen. nov., sp. nov., a novel marine bacterium isolated from a bacterial consortium that degrades polyethylene terephthalate.</title>
        <authorList>
            <person name="Liu R."/>
        </authorList>
    </citation>
    <scope>NUCLEOTIDE SEQUENCE [LARGE SCALE GENOMIC DNA]</scope>
    <source>
        <strain evidence="1 2">A20-9</strain>
    </source>
</reference>
<gene>
    <name evidence="1" type="ORF">H4K34_14370</name>
</gene>
<dbReference type="Proteomes" id="UP000516305">
    <property type="component" value="Chromosome"/>
</dbReference>